<dbReference type="InterPro" id="IPR017945">
    <property type="entry name" value="DHBP_synth_RibB-like_a/b_dom"/>
</dbReference>
<keyword evidence="10" id="KW-0067">ATP-binding</keyword>
<comment type="catalytic activity">
    <reaction evidence="12">
        <text>L-threonine + hydrogencarbonate + ATP = L-threonylcarbamoyladenylate + diphosphate + H2O</text>
        <dbReference type="Rhea" id="RHEA:36407"/>
        <dbReference type="ChEBI" id="CHEBI:15377"/>
        <dbReference type="ChEBI" id="CHEBI:17544"/>
        <dbReference type="ChEBI" id="CHEBI:30616"/>
        <dbReference type="ChEBI" id="CHEBI:33019"/>
        <dbReference type="ChEBI" id="CHEBI:57926"/>
        <dbReference type="ChEBI" id="CHEBI:73682"/>
        <dbReference type="EC" id="2.7.7.87"/>
    </reaction>
</comment>
<dbReference type="GO" id="GO:0008033">
    <property type="term" value="P:tRNA processing"/>
    <property type="evidence" value="ECO:0007669"/>
    <property type="project" value="UniProtKB-KW"/>
</dbReference>
<feature type="domain" description="YrdC-like" evidence="14">
    <location>
        <begin position="69"/>
        <end position="283"/>
    </location>
</feature>
<dbReference type="OrthoDB" id="412787at2759"/>
<name>A0A316YES0_9BASI</name>
<dbReference type="GO" id="GO:0006450">
    <property type="term" value="P:regulation of translational fidelity"/>
    <property type="evidence" value="ECO:0007669"/>
    <property type="project" value="TreeGrafter"/>
</dbReference>
<dbReference type="RefSeq" id="XP_025374927.1">
    <property type="nucleotide sequence ID" value="XM_025522582.1"/>
</dbReference>
<dbReference type="InterPro" id="IPR006070">
    <property type="entry name" value="Sua5-like_dom"/>
</dbReference>
<organism evidence="15 16">
    <name type="scientific">Acaromyces ingoldii</name>
    <dbReference type="NCBI Taxonomy" id="215250"/>
    <lineage>
        <taxon>Eukaryota</taxon>
        <taxon>Fungi</taxon>
        <taxon>Dikarya</taxon>
        <taxon>Basidiomycota</taxon>
        <taxon>Ustilaginomycotina</taxon>
        <taxon>Exobasidiomycetes</taxon>
        <taxon>Exobasidiales</taxon>
        <taxon>Cryptobasidiaceae</taxon>
        <taxon>Acaromyces</taxon>
    </lineage>
</organism>
<evidence type="ECO:0000259" key="14">
    <source>
        <dbReference type="PROSITE" id="PS51163"/>
    </source>
</evidence>
<dbReference type="Gene3D" id="3.90.870.10">
    <property type="entry name" value="DHBP synthase"/>
    <property type="match status" value="1"/>
</dbReference>
<sequence length="500" mass="53631">MTTKGKEASRPSWMTDGQGYPGRTFPTRILKTDPEESITFTEASSSQHAGPSREPLRRAKVEVSSAVTREALQLASEAVRASHIVSFPTETVYGLGANALSATAASRIFAAKGRPADNPLIVHVSDLEMLDQLLPTGYEPNRVYKALIKRFWPGALTLLMPVQAEEAAGPTRRGVPALVRCNLKTLGVRMPSHPLARALIATCQVPLAAPSANTSGRPSPTRAEHVYRDMTRIDSTTSDVGGEVQGRLPYILDGGPCELGVESTVVDGVTAKGELRVLRPGGISVEAMEEALEEEGLLAVGEGMGADEAVRVRVYGRDMARDKHEEANPTTPGMKYRHYSPDAQVILLVPFRPDQANGVNPAAGPTKEQARGTTALALGESMAQNAPAMPLKEAVTAHVERVYREGLGGQRRPRVGLMSMDNSPLTRSLEDPQLHRFSLGSVDDRHATAAKRLFDGLRRLDEAEGCDLIFVEAMPDDLGLGLAVMNRLAKAASGTALVEV</sequence>
<dbReference type="SUPFAM" id="SSF55821">
    <property type="entry name" value="YrdC/RibB"/>
    <property type="match status" value="1"/>
</dbReference>
<evidence type="ECO:0000256" key="12">
    <source>
        <dbReference type="ARBA" id="ARBA00048366"/>
    </source>
</evidence>
<dbReference type="GO" id="GO:0005524">
    <property type="term" value="F:ATP binding"/>
    <property type="evidence" value="ECO:0007669"/>
    <property type="project" value="UniProtKB-KW"/>
</dbReference>
<evidence type="ECO:0000256" key="6">
    <source>
        <dbReference type="ARBA" id="ARBA00022679"/>
    </source>
</evidence>
<evidence type="ECO:0000256" key="2">
    <source>
        <dbReference type="ARBA" id="ARBA00007663"/>
    </source>
</evidence>
<dbReference type="NCBIfam" id="TIGR00057">
    <property type="entry name" value="L-threonylcarbamoyladenylate synthase"/>
    <property type="match status" value="1"/>
</dbReference>
<dbReference type="GeneID" id="37044498"/>
<dbReference type="InterPro" id="IPR038385">
    <property type="entry name" value="Sua5/YwlC_C"/>
</dbReference>
<dbReference type="GO" id="GO:0000049">
    <property type="term" value="F:tRNA binding"/>
    <property type="evidence" value="ECO:0007669"/>
    <property type="project" value="TreeGrafter"/>
</dbReference>
<comment type="subcellular location">
    <subcellularLocation>
        <location evidence="1">Cytoplasm</location>
    </subcellularLocation>
</comment>
<dbReference type="GO" id="GO:0005737">
    <property type="term" value="C:cytoplasm"/>
    <property type="evidence" value="ECO:0007669"/>
    <property type="project" value="UniProtKB-SubCell"/>
</dbReference>
<keyword evidence="16" id="KW-1185">Reference proteome</keyword>
<evidence type="ECO:0000256" key="8">
    <source>
        <dbReference type="ARBA" id="ARBA00022695"/>
    </source>
</evidence>
<evidence type="ECO:0000256" key="13">
    <source>
        <dbReference type="SAM" id="MobiDB-lite"/>
    </source>
</evidence>
<dbReference type="InterPro" id="IPR005145">
    <property type="entry name" value="Sua5_C"/>
</dbReference>
<dbReference type="InterPro" id="IPR050156">
    <property type="entry name" value="TC-AMP_synthase_SUA5"/>
</dbReference>
<dbReference type="GO" id="GO:0003725">
    <property type="term" value="F:double-stranded RNA binding"/>
    <property type="evidence" value="ECO:0007669"/>
    <property type="project" value="InterPro"/>
</dbReference>
<dbReference type="PROSITE" id="PS51163">
    <property type="entry name" value="YRDC"/>
    <property type="match status" value="1"/>
</dbReference>
<keyword evidence="9" id="KW-0547">Nucleotide-binding</keyword>
<accession>A0A316YES0</accession>
<evidence type="ECO:0000256" key="9">
    <source>
        <dbReference type="ARBA" id="ARBA00022741"/>
    </source>
</evidence>
<evidence type="ECO:0000256" key="3">
    <source>
        <dbReference type="ARBA" id="ARBA00012584"/>
    </source>
</evidence>
<evidence type="ECO:0000313" key="15">
    <source>
        <dbReference type="EMBL" id="PWN87729.1"/>
    </source>
</evidence>
<dbReference type="EC" id="2.7.7.87" evidence="3"/>
<dbReference type="EMBL" id="KZ819639">
    <property type="protein sequence ID" value="PWN87729.1"/>
    <property type="molecule type" value="Genomic_DNA"/>
</dbReference>
<keyword evidence="5" id="KW-0963">Cytoplasm</keyword>
<evidence type="ECO:0000256" key="1">
    <source>
        <dbReference type="ARBA" id="ARBA00004496"/>
    </source>
</evidence>
<keyword evidence="8" id="KW-0548">Nucleotidyltransferase</keyword>
<reference evidence="15" key="1">
    <citation type="journal article" date="2018" name="Mol. Biol. Evol.">
        <title>Broad Genomic Sampling Reveals a Smut Pathogenic Ancestry of the Fungal Clade Ustilaginomycotina.</title>
        <authorList>
            <person name="Kijpornyongpan T."/>
            <person name="Mondo S.J."/>
            <person name="Barry K."/>
            <person name="Sandor L."/>
            <person name="Lee J."/>
            <person name="Lipzen A."/>
            <person name="Pangilinan J."/>
            <person name="LaButti K."/>
            <person name="Hainaut M."/>
            <person name="Henrissat B."/>
            <person name="Grigoriev I.V."/>
            <person name="Spatafora J.W."/>
            <person name="Aime M.C."/>
        </authorList>
    </citation>
    <scope>NUCLEOTIDE SEQUENCE [LARGE SCALE GENOMIC DNA]</scope>
    <source>
        <strain evidence="15">MCA 4198</strain>
    </source>
</reference>
<gene>
    <name evidence="15" type="ORF">FA10DRAFT_269036</name>
</gene>
<evidence type="ECO:0000313" key="16">
    <source>
        <dbReference type="Proteomes" id="UP000245768"/>
    </source>
</evidence>
<dbReference type="InParanoid" id="A0A316YES0"/>
<evidence type="ECO:0000256" key="5">
    <source>
        <dbReference type="ARBA" id="ARBA00022490"/>
    </source>
</evidence>
<protein>
    <recommendedName>
        <fullName evidence="4">Threonylcarbamoyl-AMP synthase</fullName>
        <ecNumber evidence="3">2.7.7.87</ecNumber>
    </recommendedName>
    <alternativeName>
        <fullName evidence="11">L-threonylcarbamoyladenylate synthase</fullName>
    </alternativeName>
</protein>
<dbReference type="Gene3D" id="3.40.50.11030">
    <property type="entry name" value="Threonylcarbamoyl-AMP synthase, C-terminal domain"/>
    <property type="match status" value="1"/>
</dbReference>
<dbReference type="Proteomes" id="UP000245768">
    <property type="component" value="Unassembled WGS sequence"/>
</dbReference>
<dbReference type="Pfam" id="PF01300">
    <property type="entry name" value="Sua5_yciO_yrdC"/>
    <property type="match status" value="1"/>
</dbReference>
<evidence type="ECO:0000256" key="11">
    <source>
        <dbReference type="ARBA" id="ARBA00029774"/>
    </source>
</evidence>
<keyword evidence="6" id="KW-0808">Transferase</keyword>
<evidence type="ECO:0000256" key="4">
    <source>
        <dbReference type="ARBA" id="ARBA00015492"/>
    </source>
</evidence>
<comment type="similarity">
    <text evidence="2">Belongs to the SUA5 family.</text>
</comment>
<evidence type="ECO:0000256" key="10">
    <source>
        <dbReference type="ARBA" id="ARBA00022840"/>
    </source>
</evidence>
<feature type="region of interest" description="Disordered" evidence="13">
    <location>
        <begin position="1"/>
        <end position="56"/>
    </location>
</feature>
<dbReference type="AlphaFoldDB" id="A0A316YES0"/>
<evidence type="ECO:0000256" key="7">
    <source>
        <dbReference type="ARBA" id="ARBA00022694"/>
    </source>
</evidence>
<dbReference type="PANTHER" id="PTHR17490">
    <property type="entry name" value="SUA5"/>
    <property type="match status" value="1"/>
</dbReference>
<dbReference type="PANTHER" id="PTHR17490:SF16">
    <property type="entry name" value="THREONYLCARBAMOYL-AMP SYNTHASE"/>
    <property type="match status" value="1"/>
</dbReference>
<keyword evidence="7" id="KW-0819">tRNA processing</keyword>
<dbReference type="Pfam" id="PF03481">
    <property type="entry name" value="Sua5_C"/>
    <property type="match status" value="1"/>
</dbReference>
<feature type="compositionally biased region" description="Polar residues" evidence="13">
    <location>
        <begin position="38"/>
        <end position="49"/>
    </location>
</feature>
<dbReference type="FunCoup" id="A0A316YES0">
    <property type="interactions" value="200"/>
</dbReference>
<dbReference type="STRING" id="215250.A0A316YES0"/>
<proteinExistence type="inferred from homology"/>
<dbReference type="GO" id="GO:0061710">
    <property type="term" value="F:L-threonylcarbamoyladenylate synthase"/>
    <property type="evidence" value="ECO:0007669"/>
    <property type="project" value="UniProtKB-EC"/>
</dbReference>